<comment type="caution">
    <text evidence="2">The sequence shown here is derived from an EMBL/GenBank/DDBJ whole genome shotgun (WGS) entry which is preliminary data.</text>
</comment>
<accession>A0ABV0EYJ7</accession>
<keyword evidence="1" id="KW-0472">Membrane</keyword>
<evidence type="ECO:0008006" key="4">
    <source>
        <dbReference type="Google" id="ProtNLM"/>
    </source>
</evidence>
<evidence type="ECO:0000313" key="2">
    <source>
        <dbReference type="EMBL" id="MEO1780888.1"/>
    </source>
</evidence>
<organism evidence="2 3">
    <name type="scientific">Enterococcus diestrammenae</name>
    <dbReference type="NCBI Taxonomy" id="1155073"/>
    <lineage>
        <taxon>Bacteria</taxon>
        <taxon>Bacillati</taxon>
        <taxon>Bacillota</taxon>
        <taxon>Bacilli</taxon>
        <taxon>Lactobacillales</taxon>
        <taxon>Enterococcaceae</taxon>
        <taxon>Enterococcus</taxon>
    </lineage>
</organism>
<feature type="transmembrane region" description="Helical" evidence="1">
    <location>
        <begin position="6"/>
        <end position="24"/>
    </location>
</feature>
<proteinExistence type="predicted"/>
<gene>
    <name evidence="2" type="ORF">BAU18_000466</name>
</gene>
<sequence>MELISGLIFWIPVTLFILILIRFVHWDRERSILAFLTVLLLFFIWQVLSHRHFEAGWLLALRIGGLFLSLVALILYLLKITKK</sequence>
<reference evidence="2" key="1">
    <citation type="submission" date="2016-06" db="EMBL/GenBank/DDBJ databases">
        <authorList>
            <person name="Van Tyne D."/>
        </authorList>
    </citation>
    <scope>NUCLEOTIDE SEQUENCE</scope>
    <source>
        <strain evidence="2">JM9A</strain>
    </source>
</reference>
<name>A0ABV0EYJ7_9ENTE</name>
<dbReference type="Proteomes" id="UP001429357">
    <property type="component" value="Unassembled WGS sequence"/>
</dbReference>
<keyword evidence="3" id="KW-1185">Reference proteome</keyword>
<dbReference type="EMBL" id="MAEI02000001">
    <property type="protein sequence ID" value="MEO1780888.1"/>
    <property type="molecule type" value="Genomic_DNA"/>
</dbReference>
<evidence type="ECO:0000313" key="3">
    <source>
        <dbReference type="Proteomes" id="UP001429357"/>
    </source>
</evidence>
<reference evidence="2" key="2">
    <citation type="submission" date="2024-02" db="EMBL/GenBank/DDBJ databases">
        <title>The Genome Sequence of Enterococcus diestrammenae JM9A.</title>
        <authorList>
            <person name="Earl A."/>
            <person name="Manson A."/>
            <person name="Gilmore M."/>
            <person name="Sanders J."/>
            <person name="Shea T."/>
            <person name="Howe W."/>
            <person name="Livny J."/>
            <person name="Cuomo C."/>
            <person name="Neafsey D."/>
            <person name="Birren B."/>
        </authorList>
    </citation>
    <scope>NUCLEOTIDE SEQUENCE</scope>
    <source>
        <strain evidence="2">JM9A</strain>
    </source>
</reference>
<dbReference type="RefSeq" id="WP_161870519.1">
    <property type="nucleotide sequence ID" value="NZ_JAQFAM010000019.1"/>
</dbReference>
<keyword evidence="1" id="KW-0812">Transmembrane</keyword>
<protein>
    <recommendedName>
        <fullName evidence="4">Glucose uptake protein</fullName>
    </recommendedName>
</protein>
<feature type="transmembrane region" description="Helical" evidence="1">
    <location>
        <begin position="55"/>
        <end position="78"/>
    </location>
</feature>
<keyword evidence="1" id="KW-1133">Transmembrane helix</keyword>
<feature type="transmembrane region" description="Helical" evidence="1">
    <location>
        <begin position="31"/>
        <end position="49"/>
    </location>
</feature>
<evidence type="ECO:0000256" key="1">
    <source>
        <dbReference type="SAM" id="Phobius"/>
    </source>
</evidence>